<feature type="region of interest" description="Disordered" evidence="3">
    <location>
        <begin position="405"/>
        <end position="431"/>
    </location>
</feature>
<feature type="region of interest" description="Disordered" evidence="3">
    <location>
        <begin position="838"/>
        <end position="866"/>
    </location>
</feature>
<evidence type="ECO:0000256" key="1">
    <source>
        <dbReference type="ARBA" id="ARBA00006441"/>
    </source>
</evidence>
<dbReference type="GO" id="GO:1901096">
    <property type="term" value="P:regulation of autophagosome maturation"/>
    <property type="evidence" value="ECO:0007669"/>
    <property type="project" value="TreeGrafter"/>
</dbReference>
<dbReference type="InterPro" id="IPR019155">
    <property type="entry name" value="CLEC16A/TT9_N"/>
</dbReference>
<evidence type="ECO:0000313" key="7">
    <source>
        <dbReference type="Proteomes" id="UP000790347"/>
    </source>
</evidence>
<name>A0A922HZ34_DERFA</name>
<dbReference type="Proteomes" id="UP000790347">
    <property type="component" value="Unassembled WGS sequence"/>
</dbReference>
<reference evidence="6" key="2">
    <citation type="journal article" date="2022" name="Res Sq">
        <title>Comparative Genomics Reveals Insights into the Divergent Evolution of Astigmatic Mites and Household Pest Adaptations.</title>
        <authorList>
            <person name="Xiong Q."/>
            <person name="Wan A.T.-Y."/>
            <person name="Liu X.-Y."/>
            <person name="Fung C.S.-H."/>
            <person name="Xiao X."/>
            <person name="Malainual N."/>
            <person name="Hou J."/>
            <person name="Wang L."/>
            <person name="Wang M."/>
            <person name="Yang K."/>
            <person name="Cui Y."/>
            <person name="Leung E."/>
            <person name="Nong W."/>
            <person name="Shin S.-K."/>
            <person name="Au S."/>
            <person name="Jeong K.Y."/>
            <person name="Chew F.T."/>
            <person name="Hui J."/>
            <person name="Leung T.F."/>
            <person name="Tungtrongchitr A."/>
            <person name="Zhong N."/>
            <person name="Liu Z."/>
            <person name="Tsui S."/>
        </authorList>
    </citation>
    <scope>NUCLEOTIDE SEQUENCE</scope>
    <source>
        <strain evidence="6">Derf</strain>
        <tissue evidence="6">Whole organism</tissue>
    </source>
</reference>
<feature type="region of interest" description="Disordered" evidence="3">
    <location>
        <begin position="486"/>
        <end position="515"/>
    </location>
</feature>
<dbReference type="AlphaFoldDB" id="A0A922HZ34"/>
<feature type="region of interest" description="Disordered" evidence="3">
    <location>
        <begin position="692"/>
        <end position="712"/>
    </location>
</feature>
<evidence type="ECO:0000256" key="2">
    <source>
        <dbReference type="ARBA" id="ARBA00023006"/>
    </source>
</evidence>
<dbReference type="PANTHER" id="PTHR21481:SF0">
    <property type="entry name" value="PROTEIN CLEC16A"/>
    <property type="match status" value="1"/>
</dbReference>
<feature type="region of interest" description="Disordered" evidence="3">
    <location>
        <begin position="1232"/>
        <end position="1275"/>
    </location>
</feature>
<dbReference type="Pfam" id="PF19439">
    <property type="entry name" value="CLEC16A_C"/>
    <property type="match status" value="2"/>
</dbReference>
<dbReference type="GO" id="GO:0007034">
    <property type="term" value="P:vacuolar transport"/>
    <property type="evidence" value="ECO:0007669"/>
    <property type="project" value="TreeGrafter"/>
</dbReference>
<feature type="compositionally biased region" description="Low complexity" evidence="3">
    <location>
        <begin position="1015"/>
        <end position="1030"/>
    </location>
</feature>
<sequence length="1275" mass="144307">MLRPTKWFGWSRSSSESSLVRSNGNPHSLEQLKLLYRLLEKNQTVSESNRTLLVETLRQIAEILIWGDQNDSSVFDFFLEKNMLYFFLNIMKQKCGGYVCTQLLQTLNILFENIKNETSLYYLLSNNHVNSIIIHKFDFSDEEVMAYYISFLKTLSLKLNTHTIHFFFNEHTADFPLYTEAIKFFNHSEKMVRIAVRTLTLNVFRVQEKAMLRFIRDCTAAPYFSNLSWFIGNHILDLNSSLATYIESRNQSSSSSSSNIQGSLPHSNSSSNLINRLEDLVAEHLDHLHYLNDILLLDIDDLNNVLSDNLLYRLIIPLYMHSFLRIDSKFKSETSNSKEINVILSPSIAIFLLTQVFLIISYGALLKTLLLALISNKQDIETIAQKCEFTQPITSLEAAIEQAIQTTSNQNSSDSSEMLDSSPSHSINNNDNNEQLAEETVNNFDPNHSTSDENKSKIESCPAINWQDCSFLITLLASLNAKIIPNSESSMDNNNRNSNSSSSSSKNSERNNLSKSCHSSQIIRFIPDWTSSDDRIVLFSLSLISSIVSNKAIDSETYENIFLSSLNDDTSLPPTNSFHHTLINSLLLIMRQCSSSNSSIRLVTFELAVHLFRKLACCPLSSNVVNPPEESQATSRPHGHVILSDHQIAVLEQAREDACHILRHYYCSIDESIFLNLFEKEARMFHSHSCSTRTSISSSTSASPSKHSASDRSNQIWSYDSYLTLEQLFMDATLLLPPNEINKDDSNFHLRLPGIDCEKARYIIQVFFVLRLLSFDVRKSMGDTSTDDKAQDFSILLDDTITSPSVYLDQFIDLENCDLNRCSVTFYQLVNNQHRQYSGDARDRYSQSAPASRSESPSLMQNSNTSGRRMQRFMTIMNDLIILIEPDDKRYGWGVIRFIARLQDIEKIVMHSKELGHLQTSPPLPEKDNNKSLYIYFDSYRLSSSIALDNKMTITRIGYRNRQQSIVARFQFNDTVRSLVARNNLCKAHKKVLDRKIIAVANLIDVPTSGQTTVSQSIIRTGSSSKSSLDSNKKATNQNHHNHPILTRTYAVPGVAVPSKFPVGQSSDSSSNDNNTNKLDMLNKKRYAYSPAVSNNKTNKSISSNRQQQTSAKISIENERRLKKKLKYPANHLDNDHDQEQYGIPLNDLSPKTLRKNTSSTITAVSAAASVTLAAEWQENSNNSHLFNDTHIEEGINPLDNNNHDVVDAISLDNLNVTRMINNDINETIITANNNNNNNNNKNNRSSPPSSSSSSSSSLSSLRRQQNRTSETFDV</sequence>
<feature type="domain" description="CLEC16A/TT9 C-terminal" evidence="5">
    <location>
        <begin position="276"/>
        <end position="687"/>
    </location>
</feature>
<keyword evidence="7" id="KW-1185">Reference proteome</keyword>
<comment type="similarity">
    <text evidence="1">Belongs to the CLEC16A/gop-1 family.</text>
</comment>
<feature type="compositionally biased region" description="Low complexity" evidence="3">
    <location>
        <begin position="1066"/>
        <end position="1075"/>
    </location>
</feature>
<evidence type="ECO:0000256" key="3">
    <source>
        <dbReference type="SAM" id="MobiDB-lite"/>
    </source>
</evidence>
<keyword evidence="2" id="KW-0072">Autophagy</keyword>
<reference evidence="6" key="1">
    <citation type="submission" date="2013-05" db="EMBL/GenBank/DDBJ databases">
        <authorList>
            <person name="Yim A.K.Y."/>
            <person name="Chan T.F."/>
            <person name="Ji K.M."/>
            <person name="Liu X.Y."/>
            <person name="Zhou J.W."/>
            <person name="Li R.Q."/>
            <person name="Yang K.Y."/>
            <person name="Li J."/>
            <person name="Li M."/>
            <person name="Law P.T.W."/>
            <person name="Wu Y.L."/>
            <person name="Cai Z.L."/>
            <person name="Qin H."/>
            <person name="Bao Y."/>
            <person name="Leung R.K.K."/>
            <person name="Ng P.K.S."/>
            <person name="Zou J."/>
            <person name="Zhong X.J."/>
            <person name="Ran P.X."/>
            <person name="Zhong N.S."/>
            <person name="Liu Z.G."/>
            <person name="Tsui S.K.W."/>
        </authorList>
    </citation>
    <scope>NUCLEOTIDE SEQUENCE</scope>
    <source>
        <strain evidence="6">Derf</strain>
        <tissue evidence="6">Whole organism</tissue>
    </source>
</reference>
<dbReference type="GO" id="GO:0005770">
    <property type="term" value="C:late endosome"/>
    <property type="evidence" value="ECO:0007669"/>
    <property type="project" value="TreeGrafter"/>
</dbReference>
<gene>
    <name evidence="6" type="primary">CLEC16A</name>
    <name evidence="6" type="ORF">DERF_010333</name>
</gene>
<evidence type="ECO:0000259" key="4">
    <source>
        <dbReference type="Pfam" id="PF09758"/>
    </source>
</evidence>
<dbReference type="GO" id="GO:0006914">
    <property type="term" value="P:autophagy"/>
    <property type="evidence" value="ECO:0007669"/>
    <property type="project" value="UniProtKB-KW"/>
</dbReference>
<evidence type="ECO:0000259" key="5">
    <source>
        <dbReference type="Pfam" id="PF19439"/>
    </source>
</evidence>
<dbReference type="GO" id="GO:0016197">
    <property type="term" value="P:endosomal transport"/>
    <property type="evidence" value="ECO:0007669"/>
    <property type="project" value="TreeGrafter"/>
</dbReference>
<organism evidence="6 7">
    <name type="scientific">Dermatophagoides farinae</name>
    <name type="common">American house dust mite</name>
    <dbReference type="NCBI Taxonomy" id="6954"/>
    <lineage>
        <taxon>Eukaryota</taxon>
        <taxon>Metazoa</taxon>
        <taxon>Ecdysozoa</taxon>
        <taxon>Arthropoda</taxon>
        <taxon>Chelicerata</taxon>
        <taxon>Arachnida</taxon>
        <taxon>Acari</taxon>
        <taxon>Acariformes</taxon>
        <taxon>Sarcoptiformes</taxon>
        <taxon>Astigmata</taxon>
        <taxon>Psoroptidia</taxon>
        <taxon>Analgoidea</taxon>
        <taxon>Pyroglyphidae</taxon>
        <taxon>Dermatophagoidinae</taxon>
        <taxon>Dermatophagoides</taxon>
    </lineage>
</organism>
<dbReference type="EMBL" id="ASGP02000004">
    <property type="protein sequence ID" value="KAH9511909.1"/>
    <property type="molecule type" value="Genomic_DNA"/>
</dbReference>
<proteinExistence type="inferred from homology"/>
<feature type="domain" description="FPL" evidence="4">
    <location>
        <begin position="57"/>
        <end position="204"/>
    </location>
</feature>
<feature type="compositionally biased region" description="Low complexity" evidence="3">
    <location>
        <begin position="405"/>
        <end position="426"/>
    </location>
</feature>
<evidence type="ECO:0000313" key="6">
    <source>
        <dbReference type="EMBL" id="KAH9511909.1"/>
    </source>
</evidence>
<feature type="compositionally biased region" description="Polar residues" evidence="3">
    <location>
        <begin position="846"/>
        <end position="866"/>
    </location>
</feature>
<feature type="domain" description="CLEC16A/TT9 C-terminal" evidence="5">
    <location>
        <begin position="723"/>
        <end position="831"/>
    </location>
</feature>
<dbReference type="GO" id="GO:0005794">
    <property type="term" value="C:Golgi apparatus"/>
    <property type="evidence" value="ECO:0007669"/>
    <property type="project" value="TreeGrafter"/>
</dbReference>
<dbReference type="InterPro" id="IPR045820">
    <property type="entry name" value="CLEC16A/TT9_C"/>
</dbReference>
<accession>A0A922HZ34</accession>
<feature type="region of interest" description="Disordered" evidence="3">
    <location>
        <begin position="1091"/>
        <end position="1120"/>
    </location>
</feature>
<protein>
    <submittedName>
        <fullName evidence="6">Protein CL16A</fullName>
    </submittedName>
</protein>
<dbReference type="PANTHER" id="PTHR21481">
    <property type="entry name" value="PROTEIN CLEC16A"/>
    <property type="match status" value="1"/>
</dbReference>
<feature type="compositionally biased region" description="Low complexity" evidence="3">
    <location>
        <begin position="1233"/>
        <end position="1268"/>
    </location>
</feature>
<dbReference type="InterPro" id="IPR039272">
    <property type="entry name" value="CLEC16A/TT9"/>
</dbReference>
<dbReference type="Pfam" id="PF09758">
    <property type="entry name" value="FPL"/>
    <property type="match status" value="1"/>
</dbReference>
<feature type="region of interest" description="Disordered" evidence="3">
    <location>
        <begin position="1014"/>
        <end position="1078"/>
    </location>
</feature>
<feature type="compositionally biased region" description="Low complexity" evidence="3">
    <location>
        <begin position="1094"/>
        <end position="1105"/>
    </location>
</feature>
<comment type="caution">
    <text evidence="6">The sequence shown here is derived from an EMBL/GenBank/DDBJ whole genome shotgun (WGS) entry which is preliminary data.</text>
</comment>